<protein>
    <submittedName>
        <fullName evidence="2">Uncharacterized protein</fullName>
    </submittedName>
</protein>
<keyword evidence="1" id="KW-0812">Transmembrane</keyword>
<feature type="transmembrane region" description="Helical" evidence="1">
    <location>
        <begin position="6"/>
        <end position="24"/>
    </location>
</feature>
<evidence type="ECO:0000313" key="2">
    <source>
        <dbReference type="EMBL" id="CAB4124565.1"/>
    </source>
</evidence>
<accession>A0A6J5KTW3</accession>
<keyword evidence="1" id="KW-0472">Membrane</keyword>
<gene>
    <name evidence="2" type="ORF">UFOVP63_12</name>
</gene>
<keyword evidence="1" id="KW-1133">Transmembrane helix</keyword>
<name>A0A6J5KTW3_9CAUD</name>
<proteinExistence type="predicted"/>
<sequence length="29" mass="3258">MSDHAIDSITLCVSFLAVLAYWAWEGKDD</sequence>
<dbReference type="EMBL" id="LR796183">
    <property type="protein sequence ID" value="CAB4124565.1"/>
    <property type="molecule type" value="Genomic_DNA"/>
</dbReference>
<organism evidence="2">
    <name type="scientific">uncultured Caudovirales phage</name>
    <dbReference type="NCBI Taxonomy" id="2100421"/>
    <lineage>
        <taxon>Viruses</taxon>
        <taxon>Duplodnaviria</taxon>
        <taxon>Heunggongvirae</taxon>
        <taxon>Uroviricota</taxon>
        <taxon>Caudoviricetes</taxon>
        <taxon>Peduoviridae</taxon>
        <taxon>Maltschvirus</taxon>
        <taxon>Maltschvirus maltsch</taxon>
    </lineage>
</organism>
<evidence type="ECO:0000256" key="1">
    <source>
        <dbReference type="SAM" id="Phobius"/>
    </source>
</evidence>
<reference evidence="2" key="1">
    <citation type="submission" date="2020-04" db="EMBL/GenBank/DDBJ databases">
        <authorList>
            <person name="Chiriac C."/>
            <person name="Salcher M."/>
            <person name="Ghai R."/>
            <person name="Kavagutti S V."/>
        </authorList>
    </citation>
    <scope>NUCLEOTIDE SEQUENCE</scope>
</reference>